<comment type="similarity">
    <text evidence="6">Belongs to the SMP-30/CGR1 family.</text>
</comment>
<dbReference type="PANTHER" id="PTHR10907">
    <property type="entry name" value="REGUCALCIN"/>
    <property type="match status" value="1"/>
</dbReference>
<evidence type="ECO:0000256" key="2">
    <source>
        <dbReference type="ARBA" id="ARBA00001913"/>
    </source>
</evidence>
<evidence type="ECO:0000259" key="16">
    <source>
        <dbReference type="Pfam" id="PF08450"/>
    </source>
</evidence>
<protein>
    <recommendedName>
        <fullName evidence="8">Regucalcin</fullName>
        <ecNumber evidence="7">3.1.1.17</ecNumber>
    </recommendedName>
    <alternativeName>
        <fullName evidence="13">Gluconolactonase</fullName>
    </alternativeName>
</protein>
<evidence type="ECO:0000256" key="11">
    <source>
        <dbReference type="ARBA" id="ARBA00022801"/>
    </source>
</evidence>
<comment type="cofactor">
    <cofactor evidence="3">
        <name>Mn(2+)</name>
        <dbReference type="ChEBI" id="CHEBI:29035"/>
    </cofactor>
</comment>
<keyword evidence="15" id="KW-0862">Zinc</keyword>
<organism evidence="17 18">
    <name type="scientific">Mizuhopecten yessoensis</name>
    <name type="common">Japanese scallop</name>
    <name type="synonym">Patinopecten yessoensis</name>
    <dbReference type="NCBI Taxonomy" id="6573"/>
    <lineage>
        <taxon>Eukaryota</taxon>
        <taxon>Metazoa</taxon>
        <taxon>Spiralia</taxon>
        <taxon>Lophotrochozoa</taxon>
        <taxon>Mollusca</taxon>
        <taxon>Bivalvia</taxon>
        <taxon>Autobranchia</taxon>
        <taxon>Pteriomorphia</taxon>
        <taxon>Pectinida</taxon>
        <taxon>Pectinoidea</taxon>
        <taxon>Pectinidae</taxon>
        <taxon>Mizuhopecten</taxon>
    </lineage>
</organism>
<dbReference type="InterPro" id="IPR013658">
    <property type="entry name" value="SGL"/>
</dbReference>
<dbReference type="GO" id="GO:0005509">
    <property type="term" value="F:calcium ion binding"/>
    <property type="evidence" value="ECO:0007669"/>
    <property type="project" value="TreeGrafter"/>
</dbReference>
<evidence type="ECO:0000256" key="13">
    <source>
        <dbReference type="ARBA" id="ARBA00032464"/>
    </source>
</evidence>
<keyword evidence="9" id="KW-0963">Cytoplasm</keyword>
<keyword evidence="11" id="KW-0378">Hydrolase</keyword>
<evidence type="ECO:0000256" key="14">
    <source>
        <dbReference type="PIRSR" id="PIRSR605511-1"/>
    </source>
</evidence>
<evidence type="ECO:0000256" key="15">
    <source>
        <dbReference type="PIRSR" id="PIRSR605511-2"/>
    </source>
</evidence>
<evidence type="ECO:0000256" key="1">
    <source>
        <dbReference type="ARBA" id="ARBA00001589"/>
    </source>
</evidence>
<keyword evidence="18" id="KW-1185">Reference proteome</keyword>
<evidence type="ECO:0000313" key="17">
    <source>
        <dbReference type="EMBL" id="OWF49136.1"/>
    </source>
</evidence>
<feature type="binding site" evidence="15">
    <location>
        <position position="118"/>
    </location>
    <ligand>
        <name>substrate</name>
    </ligand>
</feature>
<evidence type="ECO:0000256" key="10">
    <source>
        <dbReference type="ARBA" id="ARBA00022723"/>
    </source>
</evidence>
<dbReference type="STRING" id="6573.A0A210QKC2"/>
<evidence type="ECO:0000313" key="18">
    <source>
        <dbReference type="Proteomes" id="UP000242188"/>
    </source>
</evidence>
<feature type="binding site" evidence="15">
    <location>
        <position position="149"/>
    </location>
    <ligand>
        <name>a divalent metal cation</name>
        <dbReference type="ChEBI" id="CHEBI:60240"/>
    </ligand>
</feature>
<gene>
    <name evidence="17" type="ORF">KP79_PYT07974</name>
</gene>
<sequence length="301" mass="32829">MSVEVAIKNGAQTIGEGPHWDVGTGTLLYVDIMEGDVHRWSPSTGVHEKVHLESPVTLIVPNKNGGYIIAQNRSICHLDWDTAKLTTIHTVEEGTSNRFNDGKCDRNGRLWAGTMGVELKDSVEIECGTLYSVDSSGVKGHQDKVTISNGIAWSGDNQTMYFIDSPLKQIFAFDYDAETGNISNRRVAVHVAYGCPDGMTIDTEDKLWVACFSAGRVVRYDPETGKELRVVEIPSKRMTSCCFGGDNLEDLYVTSCAKHVSVESLTLEEVLKQEPLAGSVFRVTGLGVRGHAANKFGAVVT</sequence>
<comment type="cofactor">
    <cofactor evidence="15">
        <name>Zn(2+)</name>
        <dbReference type="ChEBI" id="CHEBI:29105"/>
    </cofactor>
    <text evidence="15">Binds 1 divalent metal cation per subunit.</text>
</comment>
<dbReference type="PANTHER" id="PTHR10907:SF47">
    <property type="entry name" value="REGUCALCIN"/>
    <property type="match status" value="1"/>
</dbReference>
<dbReference type="AlphaFoldDB" id="A0A210QKC2"/>
<evidence type="ECO:0000256" key="12">
    <source>
        <dbReference type="ARBA" id="ARBA00022837"/>
    </source>
</evidence>
<keyword evidence="12" id="KW-0106">Calcium</keyword>
<feature type="binding site" evidence="15">
    <location>
        <position position="98"/>
    </location>
    <ligand>
        <name>substrate</name>
    </ligand>
</feature>
<dbReference type="Gene3D" id="2.120.10.30">
    <property type="entry name" value="TolB, C-terminal domain"/>
    <property type="match status" value="1"/>
</dbReference>
<dbReference type="InterPro" id="IPR005511">
    <property type="entry name" value="SMP-30"/>
</dbReference>
<accession>A0A210QKC2</accession>
<feature type="active site" description="Proton donor/acceptor" evidence="14">
    <location>
        <position position="197"/>
    </location>
</feature>
<comment type="cofactor">
    <cofactor evidence="2">
        <name>Ca(2+)</name>
        <dbReference type="ChEBI" id="CHEBI:29108"/>
    </cofactor>
</comment>
<comment type="catalytic activity">
    <reaction evidence="1">
        <text>D-glucono-1,5-lactone + H2O = D-gluconate + H(+)</text>
        <dbReference type="Rhea" id="RHEA:10440"/>
        <dbReference type="ChEBI" id="CHEBI:15377"/>
        <dbReference type="ChEBI" id="CHEBI:15378"/>
        <dbReference type="ChEBI" id="CHEBI:16217"/>
        <dbReference type="ChEBI" id="CHEBI:18391"/>
        <dbReference type="EC" id="3.1.1.17"/>
    </reaction>
</comment>
<comment type="cofactor">
    <cofactor evidence="4">
        <name>Mg(2+)</name>
        <dbReference type="ChEBI" id="CHEBI:18420"/>
    </cofactor>
</comment>
<evidence type="ECO:0000256" key="5">
    <source>
        <dbReference type="ARBA" id="ARBA00004496"/>
    </source>
</evidence>
<comment type="caution">
    <text evidence="17">The sequence shown here is derived from an EMBL/GenBank/DDBJ whole genome shotgun (WGS) entry which is preliminary data.</text>
</comment>
<proteinExistence type="inferred from homology"/>
<evidence type="ECO:0000256" key="3">
    <source>
        <dbReference type="ARBA" id="ARBA00001936"/>
    </source>
</evidence>
<dbReference type="Proteomes" id="UP000242188">
    <property type="component" value="Unassembled WGS sequence"/>
</dbReference>
<dbReference type="OrthoDB" id="423498at2759"/>
<comment type="subcellular location">
    <subcellularLocation>
        <location evidence="5">Cytoplasm</location>
    </subcellularLocation>
</comment>
<reference evidence="17 18" key="1">
    <citation type="journal article" date="2017" name="Nat. Ecol. Evol.">
        <title>Scallop genome provides insights into evolution of bilaterian karyotype and development.</title>
        <authorList>
            <person name="Wang S."/>
            <person name="Zhang J."/>
            <person name="Jiao W."/>
            <person name="Li J."/>
            <person name="Xun X."/>
            <person name="Sun Y."/>
            <person name="Guo X."/>
            <person name="Huan P."/>
            <person name="Dong B."/>
            <person name="Zhang L."/>
            <person name="Hu X."/>
            <person name="Sun X."/>
            <person name="Wang J."/>
            <person name="Zhao C."/>
            <person name="Wang Y."/>
            <person name="Wang D."/>
            <person name="Huang X."/>
            <person name="Wang R."/>
            <person name="Lv J."/>
            <person name="Li Y."/>
            <person name="Zhang Z."/>
            <person name="Liu B."/>
            <person name="Lu W."/>
            <person name="Hui Y."/>
            <person name="Liang J."/>
            <person name="Zhou Z."/>
            <person name="Hou R."/>
            <person name="Li X."/>
            <person name="Liu Y."/>
            <person name="Li H."/>
            <person name="Ning X."/>
            <person name="Lin Y."/>
            <person name="Zhao L."/>
            <person name="Xing Q."/>
            <person name="Dou J."/>
            <person name="Li Y."/>
            <person name="Mao J."/>
            <person name="Guo H."/>
            <person name="Dou H."/>
            <person name="Li T."/>
            <person name="Mu C."/>
            <person name="Jiang W."/>
            <person name="Fu Q."/>
            <person name="Fu X."/>
            <person name="Miao Y."/>
            <person name="Liu J."/>
            <person name="Yu Q."/>
            <person name="Li R."/>
            <person name="Liao H."/>
            <person name="Li X."/>
            <person name="Kong Y."/>
            <person name="Jiang Z."/>
            <person name="Chourrout D."/>
            <person name="Li R."/>
            <person name="Bao Z."/>
        </authorList>
    </citation>
    <scope>NUCLEOTIDE SEQUENCE [LARGE SCALE GENOMIC DNA]</scope>
    <source>
        <strain evidence="17 18">PY_sf001</strain>
    </source>
</reference>
<dbReference type="PRINTS" id="PR01790">
    <property type="entry name" value="SMP30FAMILY"/>
</dbReference>
<feature type="binding site" evidence="15">
    <location>
        <position position="100"/>
    </location>
    <ligand>
        <name>substrate</name>
    </ligand>
</feature>
<evidence type="ECO:0000256" key="4">
    <source>
        <dbReference type="ARBA" id="ARBA00001946"/>
    </source>
</evidence>
<dbReference type="GO" id="GO:0019853">
    <property type="term" value="P:L-ascorbic acid biosynthetic process"/>
    <property type="evidence" value="ECO:0007669"/>
    <property type="project" value="TreeGrafter"/>
</dbReference>
<evidence type="ECO:0000256" key="7">
    <source>
        <dbReference type="ARBA" id="ARBA00013227"/>
    </source>
</evidence>
<feature type="domain" description="SMP-30/Gluconolactonase/LRE-like region" evidence="16">
    <location>
        <begin position="14"/>
        <end position="256"/>
    </location>
</feature>
<dbReference type="FunFam" id="2.120.10.30:FF:000027">
    <property type="entry name" value="Regucalcin homologue"/>
    <property type="match status" value="1"/>
</dbReference>
<dbReference type="GO" id="GO:0004341">
    <property type="term" value="F:gluconolactonase activity"/>
    <property type="evidence" value="ECO:0007669"/>
    <property type="project" value="UniProtKB-EC"/>
</dbReference>
<dbReference type="EC" id="3.1.1.17" evidence="7"/>
<evidence type="ECO:0000256" key="6">
    <source>
        <dbReference type="ARBA" id="ARBA00008853"/>
    </source>
</evidence>
<dbReference type="GO" id="GO:0005737">
    <property type="term" value="C:cytoplasm"/>
    <property type="evidence" value="ECO:0007669"/>
    <property type="project" value="UniProtKB-SubCell"/>
</dbReference>
<name>A0A210QKC2_MIZYE</name>
<evidence type="ECO:0000256" key="8">
    <source>
        <dbReference type="ARBA" id="ARBA00016808"/>
    </source>
</evidence>
<dbReference type="SUPFAM" id="SSF63829">
    <property type="entry name" value="Calcium-dependent phosphotriesterase"/>
    <property type="match status" value="1"/>
</dbReference>
<dbReference type="Pfam" id="PF08450">
    <property type="entry name" value="SGL"/>
    <property type="match status" value="1"/>
</dbReference>
<keyword evidence="10 15" id="KW-0479">Metal-binding</keyword>
<dbReference type="InterPro" id="IPR011042">
    <property type="entry name" value="6-blade_b-propeller_TolB-like"/>
</dbReference>
<dbReference type="EMBL" id="NEDP02003233">
    <property type="protein sequence ID" value="OWF49136.1"/>
    <property type="molecule type" value="Genomic_DNA"/>
</dbReference>
<feature type="binding site" evidence="15">
    <location>
        <position position="197"/>
    </location>
    <ligand>
        <name>a divalent metal cation</name>
        <dbReference type="ChEBI" id="CHEBI:60240"/>
    </ligand>
</feature>
<evidence type="ECO:0000256" key="9">
    <source>
        <dbReference type="ARBA" id="ARBA00022490"/>
    </source>
</evidence>
<feature type="binding site" evidence="15">
    <location>
        <position position="16"/>
    </location>
    <ligand>
        <name>a divalent metal cation</name>
        <dbReference type="ChEBI" id="CHEBI:60240"/>
    </ligand>
</feature>